<accession>A0AAV7L1L5</accession>
<reference evidence="2" key="1">
    <citation type="journal article" date="2022" name="bioRxiv">
        <title>Sequencing and chromosome-scale assembly of the giantPleurodeles waltlgenome.</title>
        <authorList>
            <person name="Brown T."/>
            <person name="Elewa A."/>
            <person name="Iarovenko S."/>
            <person name="Subramanian E."/>
            <person name="Araus A.J."/>
            <person name="Petzold A."/>
            <person name="Susuki M."/>
            <person name="Suzuki K.-i.T."/>
            <person name="Hayashi T."/>
            <person name="Toyoda A."/>
            <person name="Oliveira C."/>
            <person name="Osipova E."/>
            <person name="Leigh N.D."/>
            <person name="Simon A."/>
            <person name="Yun M.H."/>
        </authorList>
    </citation>
    <scope>NUCLEOTIDE SEQUENCE</scope>
    <source>
        <strain evidence="2">20211129_DDA</strain>
        <tissue evidence="2">Liver</tissue>
    </source>
</reference>
<proteinExistence type="predicted"/>
<organism evidence="2 3">
    <name type="scientific">Pleurodeles waltl</name>
    <name type="common">Iberian ribbed newt</name>
    <dbReference type="NCBI Taxonomy" id="8319"/>
    <lineage>
        <taxon>Eukaryota</taxon>
        <taxon>Metazoa</taxon>
        <taxon>Chordata</taxon>
        <taxon>Craniata</taxon>
        <taxon>Vertebrata</taxon>
        <taxon>Euteleostomi</taxon>
        <taxon>Amphibia</taxon>
        <taxon>Batrachia</taxon>
        <taxon>Caudata</taxon>
        <taxon>Salamandroidea</taxon>
        <taxon>Salamandridae</taxon>
        <taxon>Pleurodelinae</taxon>
        <taxon>Pleurodeles</taxon>
    </lineage>
</organism>
<evidence type="ECO:0000313" key="3">
    <source>
        <dbReference type="Proteomes" id="UP001066276"/>
    </source>
</evidence>
<feature type="region of interest" description="Disordered" evidence="1">
    <location>
        <begin position="1"/>
        <end position="22"/>
    </location>
</feature>
<gene>
    <name evidence="2" type="ORF">NDU88_003353</name>
</gene>
<name>A0AAV7L1L5_PLEWA</name>
<dbReference type="PROSITE" id="PS51257">
    <property type="entry name" value="PROKAR_LIPOPROTEIN"/>
    <property type="match status" value="1"/>
</dbReference>
<comment type="caution">
    <text evidence="2">The sequence shown here is derived from an EMBL/GenBank/DDBJ whole genome shotgun (WGS) entry which is preliminary data.</text>
</comment>
<keyword evidence="3" id="KW-1185">Reference proteome</keyword>
<dbReference type="EMBL" id="JANPWB010000016">
    <property type="protein sequence ID" value="KAJ1083193.1"/>
    <property type="molecule type" value="Genomic_DNA"/>
</dbReference>
<dbReference type="AlphaFoldDB" id="A0AAV7L1L5"/>
<evidence type="ECO:0000256" key="1">
    <source>
        <dbReference type="SAM" id="MobiDB-lite"/>
    </source>
</evidence>
<dbReference type="Proteomes" id="UP001066276">
    <property type="component" value="Chromosome 12"/>
</dbReference>
<evidence type="ECO:0000313" key="2">
    <source>
        <dbReference type="EMBL" id="KAJ1083193.1"/>
    </source>
</evidence>
<protein>
    <submittedName>
        <fullName evidence="2">Uncharacterized protein</fullName>
    </submittedName>
</protein>
<feature type="region of interest" description="Disordered" evidence="1">
    <location>
        <begin position="62"/>
        <end position="98"/>
    </location>
</feature>
<sequence length="149" mass="15034">MPALRQRGPQGEGAPATSAVLTSSSCPAATAQTCGLAGRTGGVSAPPAAPASLHTGAAPLTWCFQPRSGSRRSLSDRDPRVGHGPGPPRASRCLPGLPQSQPGRAFLAAAAIFVSSPVFGRIAAQAQGVRSPFVRVGRPLSGPQDHRGV</sequence>